<dbReference type="PANTHER" id="PTHR14485:SF3">
    <property type="entry name" value="TETRATRICOPEPTIDE REPEAT PROTEIN 23"/>
    <property type="match status" value="1"/>
</dbReference>
<dbReference type="Ensembl" id="ENSMSIT00000006737.1">
    <property type="protein sequence ID" value="ENSMSIP00000005326.1"/>
    <property type="gene ID" value="ENSMSIG00000004748.1"/>
</dbReference>
<keyword evidence="2" id="KW-1185">Reference proteome</keyword>
<reference evidence="1" key="2">
    <citation type="submission" date="2025-09" db="UniProtKB">
        <authorList>
            <consortium name="Ensembl"/>
        </authorList>
    </citation>
    <scope>IDENTIFICATION</scope>
</reference>
<dbReference type="GeneTree" id="ENSGT00530000063847"/>
<name>A0A8C6GF29_MUSSI</name>
<dbReference type="AlphaFoldDB" id="A0A8C6GF29"/>
<dbReference type="SUPFAM" id="SSF48452">
    <property type="entry name" value="TPR-like"/>
    <property type="match status" value="2"/>
</dbReference>
<dbReference type="Gene3D" id="1.25.40.10">
    <property type="entry name" value="Tetratricopeptide repeat domain"/>
    <property type="match status" value="3"/>
</dbReference>
<accession>A0A8C6GF29</accession>
<dbReference type="InterPro" id="IPR042621">
    <property type="entry name" value="TTC23/TTC23L"/>
</dbReference>
<protein>
    <submittedName>
        <fullName evidence="1">Tetratricopeptide repeat domain 23</fullName>
    </submittedName>
</protein>
<dbReference type="PANTHER" id="PTHR14485">
    <property type="entry name" value="TETRATRICOPEPTIDE REPEAT PROTEIN 23"/>
    <property type="match status" value="1"/>
</dbReference>
<organism evidence="1 2">
    <name type="scientific">Mus spicilegus</name>
    <name type="common">Mound-building mouse</name>
    <dbReference type="NCBI Taxonomy" id="10103"/>
    <lineage>
        <taxon>Eukaryota</taxon>
        <taxon>Metazoa</taxon>
        <taxon>Chordata</taxon>
        <taxon>Craniata</taxon>
        <taxon>Vertebrata</taxon>
        <taxon>Euteleostomi</taxon>
        <taxon>Mammalia</taxon>
        <taxon>Eutheria</taxon>
        <taxon>Euarchontoglires</taxon>
        <taxon>Glires</taxon>
        <taxon>Rodentia</taxon>
        <taxon>Myomorpha</taxon>
        <taxon>Muroidea</taxon>
        <taxon>Muridae</taxon>
        <taxon>Murinae</taxon>
        <taxon>Mus</taxon>
        <taxon>Mus</taxon>
    </lineage>
</organism>
<dbReference type="InterPro" id="IPR011990">
    <property type="entry name" value="TPR-like_helical_dom_sf"/>
</dbReference>
<reference evidence="1" key="1">
    <citation type="submission" date="2025-08" db="UniProtKB">
        <authorList>
            <consortium name="Ensembl"/>
        </authorList>
    </citation>
    <scope>IDENTIFICATION</scope>
</reference>
<dbReference type="InterPro" id="IPR019734">
    <property type="entry name" value="TPR_rpt"/>
</dbReference>
<proteinExistence type="predicted"/>
<evidence type="ECO:0000313" key="2">
    <source>
        <dbReference type="Proteomes" id="UP000694415"/>
    </source>
</evidence>
<sequence length="488" mass="54716">MQESQDTHMSSHLDEVVAAVSVTSKNRIPNKLLQTALFQPPREKLHLCEERAKSYSSSREYKQAIQELVRCVALTRICYGDWHWKLAEAYVNLAQGYLQLKGLSLQAKQHAEKAKEILANSIESPCHNKTDIFKCSLELFYTLGRALLSLQKFKDASENLIKAERLSKEMLQCGNIVKEEWIEIQSRIKLSFAQLYQGQKRSKEAFPFYQKALEYTEITKDEKSLECVQVLRELAGVEQALGLYDAAISHFSRDRLSTPQPCPLGHKCCCPSPFLSPVLNVTWRPFYSSQVDEEEAHLIILSKDPSPEEAADSAHFIARAAAASGMHDHRDVAEKYFQESMTSIKDSEGAERAKFLSIQDEFCSFLQTTGQKERAAMILRESLEAKVGAFGDFSPEVAETYRVLGRADLAQGNNSGAYSKLKKCVQIETFLYGSQDKKTLATQHTIDTLSKISEAAGKSRQSVKAKVAFCTSAPQYAMLGKGRHSVAD</sequence>
<evidence type="ECO:0000313" key="1">
    <source>
        <dbReference type="Ensembl" id="ENSMSIP00000005326.1"/>
    </source>
</evidence>
<dbReference type="SMART" id="SM00028">
    <property type="entry name" value="TPR"/>
    <property type="match status" value="5"/>
</dbReference>
<dbReference type="Proteomes" id="UP000694415">
    <property type="component" value="Unplaced"/>
</dbReference>
<dbReference type="Pfam" id="PF13181">
    <property type="entry name" value="TPR_8"/>
    <property type="match status" value="1"/>
</dbReference>